<reference evidence="2" key="1">
    <citation type="submission" date="2021-10" db="EMBL/GenBank/DDBJ databases">
        <title>Melipona bicolor Genome sequencing and assembly.</title>
        <authorList>
            <person name="Araujo N.S."/>
            <person name="Arias M.C."/>
        </authorList>
    </citation>
    <scope>NUCLEOTIDE SEQUENCE</scope>
    <source>
        <strain evidence="2">USP_2M_L1-L4_2017</strain>
        <tissue evidence="2">Whole body</tissue>
    </source>
</reference>
<proteinExistence type="predicted"/>
<dbReference type="AlphaFoldDB" id="A0AA40GGX2"/>
<accession>A0AA40GGX2</accession>
<sequence length="135" mass="14770">MRDYVPVTALRSQKLQVKPISPVKRERTLGTSFVCGNRGSTAISDTIIRRGCPRGIDRARTSASFGLVARKRQKREAISAWPARQRIQVDATSFADNDDDDDDDQGIPGLTRGVESSEDNVAKHATVRAAAFGQL</sequence>
<name>A0AA40GGX2_9HYME</name>
<feature type="compositionally biased region" description="Acidic residues" evidence="1">
    <location>
        <begin position="96"/>
        <end position="105"/>
    </location>
</feature>
<feature type="region of interest" description="Disordered" evidence="1">
    <location>
        <begin position="89"/>
        <end position="121"/>
    </location>
</feature>
<protein>
    <submittedName>
        <fullName evidence="2">Uncharacterized protein</fullName>
    </submittedName>
</protein>
<keyword evidence="3" id="KW-1185">Reference proteome</keyword>
<gene>
    <name evidence="2" type="ORF">K0M31_002066</name>
</gene>
<dbReference type="EMBL" id="JAHYIQ010000001">
    <property type="protein sequence ID" value="KAK1137562.1"/>
    <property type="molecule type" value="Genomic_DNA"/>
</dbReference>
<comment type="caution">
    <text evidence="2">The sequence shown here is derived from an EMBL/GenBank/DDBJ whole genome shotgun (WGS) entry which is preliminary data.</text>
</comment>
<dbReference type="Proteomes" id="UP001177670">
    <property type="component" value="Unassembled WGS sequence"/>
</dbReference>
<evidence type="ECO:0000256" key="1">
    <source>
        <dbReference type="SAM" id="MobiDB-lite"/>
    </source>
</evidence>
<organism evidence="2 3">
    <name type="scientific">Melipona bicolor</name>
    <dbReference type="NCBI Taxonomy" id="60889"/>
    <lineage>
        <taxon>Eukaryota</taxon>
        <taxon>Metazoa</taxon>
        <taxon>Ecdysozoa</taxon>
        <taxon>Arthropoda</taxon>
        <taxon>Hexapoda</taxon>
        <taxon>Insecta</taxon>
        <taxon>Pterygota</taxon>
        <taxon>Neoptera</taxon>
        <taxon>Endopterygota</taxon>
        <taxon>Hymenoptera</taxon>
        <taxon>Apocrita</taxon>
        <taxon>Aculeata</taxon>
        <taxon>Apoidea</taxon>
        <taxon>Anthophila</taxon>
        <taxon>Apidae</taxon>
        <taxon>Melipona</taxon>
    </lineage>
</organism>
<evidence type="ECO:0000313" key="2">
    <source>
        <dbReference type="EMBL" id="KAK1137562.1"/>
    </source>
</evidence>
<evidence type="ECO:0000313" key="3">
    <source>
        <dbReference type="Proteomes" id="UP001177670"/>
    </source>
</evidence>